<name>A0A382EXZ8_9ZZZZ</name>
<proteinExistence type="predicted"/>
<protein>
    <submittedName>
        <fullName evidence="4">Uncharacterized protein</fullName>
    </submittedName>
</protein>
<feature type="domain" description="3-keto-alpha-glucoside-1,2-lyase/3-keto-2-hydroxy-glucal hydratase" evidence="2">
    <location>
        <begin position="65"/>
        <end position="223"/>
    </location>
</feature>
<feature type="domain" description="Protein SirB1 N-terminal" evidence="3">
    <location>
        <begin position="335"/>
        <end position="485"/>
    </location>
</feature>
<reference evidence="4" key="1">
    <citation type="submission" date="2018-05" db="EMBL/GenBank/DDBJ databases">
        <authorList>
            <person name="Lanie J.A."/>
            <person name="Ng W.-L."/>
            <person name="Kazmierczak K.M."/>
            <person name="Andrzejewski T.M."/>
            <person name="Davidsen T.M."/>
            <person name="Wayne K.J."/>
            <person name="Tettelin H."/>
            <person name="Glass J.I."/>
            <person name="Rusch D."/>
            <person name="Podicherti R."/>
            <person name="Tsui H.-C.T."/>
            <person name="Winkler M.E."/>
        </authorList>
    </citation>
    <scope>NUCLEOTIDE SEQUENCE</scope>
</reference>
<evidence type="ECO:0000259" key="2">
    <source>
        <dbReference type="Pfam" id="PF06439"/>
    </source>
</evidence>
<feature type="non-terminal residue" evidence="4">
    <location>
        <position position="1"/>
    </location>
</feature>
<dbReference type="Gene3D" id="2.40.10.10">
    <property type="entry name" value="Trypsin-like serine proteases"/>
    <property type="match status" value="1"/>
</dbReference>
<dbReference type="EMBL" id="UINC01046956">
    <property type="protein sequence ID" value="SVB55610.1"/>
    <property type="molecule type" value="Genomic_DNA"/>
</dbReference>
<dbReference type="Gene3D" id="2.60.120.560">
    <property type="entry name" value="Exo-inulinase, domain 1"/>
    <property type="match status" value="1"/>
</dbReference>
<dbReference type="InterPro" id="IPR032698">
    <property type="entry name" value="SirB1_N"/>
</dbReference>
<dbReference type="InterPro" id="IPR009003">
    <property type="entry name" value="Peptidase_S1_PA"/>
</dbReference>
<dbReference type="AlphaFoldDB" id="A0A382EXZ8"/>
<dbReference type="Pfam" id="PF06439">
    <property type="entry name" value="3keto-disac_hyd"/>
    <property type="match status" value="1"/>
</dbReference>
<dbReference type="Pfam" id="PF13369">
    <property type="entry name" value="Transglut_core2"/>
    <property type="match status" value="1"/>
</dbReference>
<dbReference type="InterPro" id="IPR010496">
    <property type="entry name" value="AL/BT2_dom"/>
</dbReference>
<accession>A0A382EXZ8</accession>
<dbReference type="PANTHER" id="PTHR31350">
    <property type="entry name" value="SI:DKEY-261L7.2"/>
    <property type="match status" value="1"/>
</dbReference>
<feature type="non-terminal residue" evidence="4">
    <location>
        <position position="543"/>
    </location>
</feature>
<gene>
    <name evidence="4" type="ORF">METZ01_LOCUS208464</name>
</gene>
<evidence type="ECO:0000256" key="1">
    <source>
        <dbReference type="SAM" id="Coils"/>
    </source>
</evidence>
<organism evidence="4">
    <name type="scientific">marine metagenome</name>
    <dbReference type="NCBI Taxonomy" id="408172"/>
    <lineage>
        <taxon>unclassified sequences</taxon>
        <taxon>metagenomes</taxon>
        <taxon>ecological metagenomes</taxon>
    </lineage>
</organism>
<dbReference type="GO" id="GO:0016787">
    <property type="term" value="F:hydrolase activity"/>
    <property type="evidence" value="ECO:0007669"/>
    <property type="project" value="InterPro"/>
</dbReference>
<dbReference type="InterPro" id="IPR043504">
    <property type="entry name" value="Peptidase_S1_PA_chymotrypsin"/>
</dbReference>
<evidence type="ECO:0000259" key="3">
    <source>
        <dbReference type="Pfam" id="PF13369"/>
    </source>
</evidence>
<sequence>IEPGNSGGPMLDLHGRVHGVITMKSLVTDNLGFAVPVNLLKPLLEKPNPVPIDRWMTIGMLNPKKWTTVFGGHWRRKGGSIHVSHSGESFGGRALCLSTSEVPETPFELSVQVKLEDEAGAAGLVWASDGANKHYGFYPTAGQMRLTRFDGANVFSWTILDQQLTHHYLPGDWNTLKLRHEGNRFYCHVNGHLVFESNDREFQGGKVGLAKFRNTVATFRSFRLGKQVEDETAPLAQPLAQALVTEAQTNGGQFKEKTLADVRKQPGQALRHLDQEAKRLEEQAARLRMASVRLHRRLVRDQLTALFENDDGVDLFRASLLIAKIDDPDVDIDYYEQQLKTMATEVKDKFTDRDDDAAKLKELIAYLFEVNGYHGSRQDYYNKANSYMNRVLDDREGLPITLSVLVMELAAECGIDGVVGVGAPGHFIIKHVSGEREQFIDPFDGGNYLSQADAEELVRANTGRSFVPESLAKSGERNIVLRMLRNLMGLAQESDSPAELLCYVETVVALQPDSAFDRWSRAVLLIQNRQFGAAKKDLEWLLQ</sequence>
<dbReference type="SUPFAM" id="SSF50494">
    <property type="entry name" value="Trypsin-like serine proteases"/>
    <property type="match status" value="1"/>
</dbReference>
<feature type="coiled-coil region" evidence="1">
    <location>
        <begin position="270"/>
        <end position="297"/>
    </location>
</feature>
<keyword evidence="1" id="KW-0175">Coiled coil</keyword>
<dbReference type="PANTHER" id="PTHR31350:SF21">
    <property type="entry name" value="F-BOX ONLY PROTEIN 21"/>
    <property type="match status" value="1"/>
</dbReference>
<evidence type="ECO:0000313" key="4">
    <source>
        <dbReference type="EMBL" id="SVB55610.1"/>
    </source>
</evidence>